<reference evidence="1" key="1">
    <citation type="submission" date="2023-06" db="EMBL/GenBank/DDBJ databases">
        <title>Genome-scale phylogeny and comparative genomics of the fungal order Sordariales.</title>
        <authorList>
            <consortium name="Lawrence Berkeley National Laboratory"/>
            <person name="Hensen N."/>
            <person name="Bonometti L."/>
            <person name="Westerberg I."/>
            <person name="Brannstrom I.O."/>
            <person name="Guillou S."/>
            <person name="Cros-Aarteil S."/>
            <person name="Calhoun S."/>
            <person name="Haridas S."/>
            <person name="Kuo A."/>
            <person name="Mondo S."/>
            <person name="Pangilinan J."/>
            <person name="Riley R."/>
            <person name="Labutti K."/>
            <person name="Andreopoulos B."/>
            <person name="Lipzen A."/>
            <person name="Chen C."/>
            <person name="Yanf M."/>
            <person name="Daum C."/>
            <person name="Ng V."/>
            <person name="Clum A."/>
            <person name="Steindorff A."/>
            <person name="Ohm R."/>
            <person name="Martin F."/>
            <person name="Silar P."/>
            <person name="Natvig D."/>
            <person name="Lalanne C."/>
            <person name="Gautier V."/>
            <person name="Ament-Velasquez S.L."/>
            <person name="Kruys A."/>
            <person name="Hutchinson M.I."/>
            <person name="Powell A.J."/>
            <person name="Barry K."/>
            <person name="Miller A.N."/>
            <person name="Grigoriev I.V."/>
            <person name="Debuchy R."/>
            <person name="Gladieux P."/>
            <person name="Thoren M.H."/>
            <person name="Johannesson H."/>
        </authorList>
    </citation>
    <scope>NUCLEOTIDE SEQUENCE</scope>
    <source>
        <strain evidence="1">CBS 606.72</strain>
    </source>
</reference>
<name>A0AA39WRC2_9PEZI</name>
<keyword evidence="2" id="KW-1185">Reference proteome</keyword>
<protein>
    <submittedName>
        <fullName evidence="1">Uncharacterized protein</fullName>
    </submittedName>
</protein>
<organism evidence="1 2">
    <name type="scientific">Immersiella caudata</name>
    <dbReference type="NCBI Taxonomy" id="314043"/>
    <lineage>
        <taxon>Eukaryota</taxon>
        <taxon>Fungi</taxon>
        <taxon>Dikarya</taxon>
        <taxon>Ascomycota</taxon>
        <taxon>Pezizomycotina</taxon>
        <taxon>Sordariomycetes</taxon>
        <taxon>Sordariomycetidae</taxon>
        <taxon>Sordariales</taxon>
        <taxon>Lasiosphaeriaceae</taxon>
        <taxon>Immersiella</taxon>
    </lineage>
</organism>
<evidence type="ECO:0000313" key="1">
    <source>
        <dbReference type="EMBL" id="KAK0620052.1"/>
    </source>
</evidence>
<comment type="caution">
    <text evidence="1">The sequence shown here is derived from an EMBL/GenBank/DDBJ whole genome shotgun (WGS) entry which is preliminary data.</text>
</comment>
<dbReference type="AlphaFoldDB" id="A0AA39WRC2"/>
<sequence length="139" mass="15373">MPRLYRDAEDSAENRDADFESFRGPLKFGLGVTLSSRSEAAFERVSAWLADCMTHHNDCGAAREAFVPSRLLGLQSVDQEGRAMLKTHVDSAQAPAVLYARLSNCWGDDLVGVVKTVKANLKDHVTRCNGGTSEWPYRQ</sequence>
<gene>
    <name evidence="1" type="ORF">B0T14DRAFT_223165</name>
</gene>
<dbReference type="Proteomes" id="UP001175000">
    <property type="component" value="Unassembled WGS sequence"/>
</dbReference>
<dbReference type="EMBL" id="JAULSU010000004">
    <property type="protein sequence ID" value="KAK0620052.1"/>
    <property type="molecule type" value="Genomic_DNA"/>
</dbReference>
<evidence type="ECO:0000313" key="2">
    <source>
        <dbReference type="Proteomes" id="UP001175000"/>
    </source>
</evidence>
<accession>A0AA39WRC2</accession>
<proteinExistence type="predicted"/>